<dbReference type="InterPro" id="IPR006016">
    <property type="entry name" value="UspA"/>
</dbReference>
<dbReference type="CDD" id="cd00293">
    <property type="entry name" value="USP-like"/>
    <property type="match status" value="1"/>
</dbReference>
<accession>A0A4R6U5F0</accession>
<comment type="caution">
    <text evidence="2">The sequence shown here is derived from an EMBL/GenBank/DDBJ whole genome shotgun (WGS) entry which is preliminary data.</text>
</comment>
<dbReference type="AlphaFoldDB" id="A0A4R6U5F0"/>
<proteinExistence type="predicted"/>
<reference evidence="2 3" key="1">
    <citation type="submission" date="2019-03" db="EMBL/GenBank/DDBJ databases">
        <title>Genomic Encyclopedia of Type Strains, Phase IV (KMG-IV): sequencing the most valuable type-strain genomes for metagenomic binning, comparative biology and taxonomic classification.</title>
        <authorList>
            <person name="Goeker M."/>
        </authorList>
    </citation>
    <scope>NUCLEOTIDE SEQUENCE [LARGE SCALE GENOMIC DNA]</scope>
    <source>
        <strain evidence="2 3">DSM 28697</strain>
    </source>
</reference>
<evidence type="ECO:0000259" key="1">
    <source>
        <dbReference type="Pfam" id="PF00582"/>
    </source>
</evidence>
<organism evidence="2 3">
    <name type="scientific">Aureibacillus halotolerans</name>
    <dbReference type="NCBI Taxonomy" id="1508390"/>
    <lineage>
        <taxon>Bacteria</taxon>
        <taxon>Bacillati</taxon>
        <taxon>Bacillota</taxon>
        <taxon>Bacilli</taxon>
        <taxon>Bacillales</taxon>
        <taxon>Bacillaceae</taxon>
        <taxon>Aureibacillus</taxon>
    </lineage>
</organism>
<dbReference type="InterPro" id="IPR014729">
    <property type="entry name" value="Rossmann-like_a/b/a_fold"/>
</dbReference>
<protein>
    <submittedName>
        <fullName evidence="2">Universal stress protein family protein</fullName>
    </submittedName>
</protein>
<gene>
    <name evidence="2" type="ORF">EV213_10318</name>
</gene>
<name>A0A4R6U5F0_9BACI</name>
<dbReference type="Gene3D" id="3.40.50.620">
    <property type="entry name" value="HUPs"/>
    <property type="match status" value="1"/>
</dbReference>
<dbReference type="Proteomes" id="UP000295632">
    <property type="component" value="Unassembled WGS sequence"/>
</dbReference>
<dbReference type="EMBL" id="SNYJ01000003">
    <property type="protein sequence ID" value="TDQ41441.1"/>
    <property type="molecule type" value="Genomic_DNA"/>
</dbReference>
<dbReference type="RefSeq" id="WP_166639153.1">
    <property type="nucleotide sequence ID" value="NZ_SNYJ01000003.1"/>
</dbReference>
<evidence type="ECO:0000313" key="2">
    <source>
        <dbReference type="EMBL" id="TDQ41441.1"/>
    </source>
</evidence>
<evidence type="ECO:0000313" key="3">
    <source>
        <dbReference type="Proteomes" id="UP000295632"/>
    </source>
</evidence>
<feature type="domain" description="UspA" evidence="1">
    <location>
        <begin position="4"/>
        <end position="158"/>
    </location>
</feature>
<sequence length="178" mass="19945">MGLKKVAVVLDGSLKCLDAIDVVAPLLEASGSQLILLAVISEREGAKPAAIQGVSYLIATSTSTSPSEETPFRLKQKRWKMAAEEMFRPARRILWKNGLHAEFKVVGGDPVISISDFAIAEHIDLIVLRKMKRSPRLWPLRRTTYHNRLIEQCPRPVMSINEKSIQHLHQLTPFQTPS</sequence>
<dbReference type="Pfam" id="PF00582">
    <property type="entry name" value="Usp"/>
    <property type="match status" value="1"/>
</dbReference>
<dbReference type="SUPFAM" id="SSF52402">
    <property type="entry name" value="Adenine nucleotide alpha hydrolases-like"/>
    <property type="match status" value="1"/>
</dbReference>
<keyword evidence="3" id="KW-1185">Reference proteome</keyword>